<dbReference type="Gene3D" id="3.40.50.2300">
    <property type="match status" value="1"/>
</dbReference>
<reference evidence="1" key="1">
    <citation type="journal article" date="2014" name="Front. Microbiol.">
        <title>High frequency of phylogenetically diverse reductive dehalogenase-homologous genes in deep subseafloor sedimentary metagenomes.</title>
        <authorList>
            <person name="Kawai M."/>
            <person name="Futagami T."/>
            <person name="Toyoda A."/>
            <person name="Takaki Y."/>
            <person name="Nishi S."/>
            <person name="Hori S."/>
            <person name="Arai W."/>
            <person name="Tsubouchi T."/>
            <person name="Morono Y."/>
            <person name="Uchiyama I."/>
            <person name="Ito T."/>
            <person name="Fujiyama A."/>
            <person name="Inagaki F."/>
            <person name="Takami H."/>
        </authorList>
    </citation>
    <scope>NUCLEOTIDE SEQUENCE</scope>
    <source>
        <strain evidence="1">Expedition CK06-06</strain>
    </source>
</reference>
<dbReference type="EMBL" id="BARV01041055">
    <property type="protein sequence ID" value="GAI47596.1"/>
    <property type="molecule type" value="Genomic_DNA"/>
</dbReference>
<accession>X1PYJ4</accession>
<dbReference type="AlphaFoldDB" id="X1PYJ4"/>
<gene>
    <name evidence="1" type="ORF">S06H3_62317</name>
</gene>
<name>X1PYJ4_9ZZZZ</name>
<proteinExistence type="predicted"/>
<comment type="caution">
    <text evidence="1">The sequence shown here is derived from an EMBL/GenBank/DDBJ whole genome shotgun (WGS) entry which is preliminary data.</text>
</comment>
<organism evidence="1">
    <name type="scientific">marine sediment metagenome</name>
    <dbReference type="NCBI Taxonomy" id="412755"/>
    <lineage>
        <taxon>unclassified sequences</taxon>
        <taxon>metagenomes</taxon>
        <taxon>ecological metagenomes</taxon>
    </lineage>
</organism>
<evidence type="ECO:0008006" key="2">
    <source>
        <dbReference type="Google" id="ProtNLM"/>
    </source>
</evidence>
<protein>
    <recommendedName>
        <fullName evidence="2">Leucine-binding protein domain-containing protein</fullName>
    </recommendedName>
</protein>
<sequence length="57" mass="6274">MAIEKGGYNSERIKNILYGVKNYPGVNGSLTFDSNGDVIKSLVIKTVRNGKFIVVKQ</sequence>
<dbReference type="InterPro" id="IPR028082">
    <property type="entry name" value="Peripla_BP_I"/>
</dbReference>
<evidence type="ECO:0000313" key="1">
    <source>
        <dbReference type="EMBL" id="GAI47596.1"/>
    </source>
</evidence>
<dbReference type="SUPFAM" id="SSF53822">
    <property type="entry name" value="Periplasmic binding protein-like I"/>
    <property type="match status" value="1"/>
</dbReference>